<keyword evidence="1" id="KW-0175">Coiled coil</keyword>
<dbReference type="EMBL" id="KQ981672">
    <property type="protein sequence ID" value="KYN38417.1"/>
    <property type="molecule type" value="Genomic_DNA"/>
</dbReference>
<feature type="compositionally biased region" description="Basic and acidic residues" evidence="2">
    <location>
        <begin position="164"/>
        <end position="176"/>
    </location>
</feature>
<dbReference type="Proteomes" id="UP000078541">
    <property type="component" value="Unassembled WGS sequence"/>
</dbReference>
<name>A0A151JW38_9HYME</name>
<organism evidence="3 4">
    <name type="scientific">Trachymyrmex septentrionalis</name>
    <dbReference type="NCBI Taxonomy" id="34720"/>
    <lineage>
        <taxon>Eukaryota</taxon>
        <taxon>Metazoa</taxon>
        <taxon>Ecdysozoa</taxon>
        <taxon>Arthropoda</taxon>
        <taxon>Hexapoda</taxon>
        <taxon>Insecta</taxon>
        <taxon>Pterygota</taxon>
        <taxon>Neoptera</taxon>
        <taxon>Endopterygota</taxon>
        <taxon>Hymenoptera</taxon>
        <taxon>Apocrita</taxon>
        <taxon>Aculeata</taxon>
        <taxon>Formicoidea</taxon>
        <taxon>Formicidae</taxon>
        <taxon>Myrmicinae</taxon>
        <taxon>Trachymyrmex</taxon>
    </lineage>
</organism>
<sequence>MSSSEAWTAFACFCETVMRSKEEEERDCEKDRRVRMVHPLVPSLLSQQIGKKRKLQECPLDDSLTSKQKTAVEEITYLFPQMSLKTIMTESMRVLDAASSTQRKTSTMKARAQESVEVISGRCLQLEREVESLKKQMEIIQMDRDNLREEVKTLRRELFGYKAPGRGEREKSDRPSHAFPLGRGAPRATKDIPLARPSLRGISKVITEDSYIDLWEKDPASWLPSSGPEKGEDLLSAATNVKTWSSPHGDVAAEFLADRLNAALREAIRRSKMNLWQDLLDTLDKDPWGMLYRIVLDKLRMDATGRVSSSNRSGESGWDESNWYHKLTFSRRYLNFLFYHPISQKRSTIAGLIDRMILVENLVESMEKRCHAIISNGQNSR</sequence>
<evidence type="ECO:0000256" key="2">
    <source>
        <dbReference type="SAM" id="MobiDB-lite"/>
    </source>
</evidence>
<feature type="region of interest" description="Disordered" evidence="2">
    <location>
        <begin position="164"/>
        <end position="187"/>
    </location>
</feature>
<evidence type="ECO:0000313" key="3">
    <source>
        <dbReference type="EMBL" id="KYN38417.1"/>
    </source>
</evidence>
<proteinExistence type="predicted"/>
<protein>
    <submittedName>
        <fullName evidence="3">Uncharacterized protein</fullName>
    </submittedName>
</protein>
<dbReference type="AlphaFoldDB" id="A0A151JW38"/>
<feature type="coiled-coil region" evidence="1">
    <location>
        <begin position="116"/>
        <end position="157"/>
    </location>
</feature>
<evidence type="ECO:0000256" key="1">
    <source>
        <dbReference type="SAM" id="Coils"/>
    </source>
</evidence>
<accession>A0A151JW38</accession>
<reference evidence="3 4" key="1">
    <citation type="submission" date="2016-03" db="EMBL/GenBank/DDBJ databases">
        <title>Trachymyrmex septentrionalis WGS genome.</title>
        <authorList>
            <person name="Nygaard S."/>
            <person name="Hu H."/>
            <person name="Boomsma J."/>
            <person name="Zhang G."/>
        </authorList>
    </citation>
    <scope>NUCLEOTIDE SEQUENCE [LARGE SCALE GENOMIC DNA]</scope>
    <source>
        <strain evidence="3">Tsep2-gDNA-1</strain>
        <tissue evidence="3">Whole body</tissue>
    </source>
</reference>
<evidence type="ECO:0000313" key="4">
    <source>
        <dbReference type="Proteomes" id="UP000078541"/>
    </source>
</evidence>
<keyword evidence="4" id="KW-1185">Reference proteome</keyword>
<gene>
    <name evidence="3" type="ORF">ALC56_07193</name>
</gene>